<evidence type="ECO:0000259" key="2">
    <source>
        <dbReference type="Pfam" id="PF01970"/>
    </source>
</evidence>
<keyword evidence="1" id="KW-1133">Transmembrane helix</keyword>
<organism evidence="3 4">
    <name type="scientific">Pseudonocardia hierapolitana</name>
    <dbReference type="NCBI Taxonomy" id="1128676"/>
    <lineage>
        <taxon>Bacteria</taxon>
        <taxon>Bacillati</taxon>
        <taxon>Actinomycetota</taxon>
        <taxon>Actinomycetes</taxon>
        <taxon>Pseudonocardiales</taxon>
        <taxon>Pseudonocardiaceae</taxon>
        <taxon>Pseudonocardia</taxon>
    </lineage>
</organism>
<feature type="transmembrane region" description="Helical" evidence="1">
    <location>
        <begin position="196"/>
        <end position="218"/>
    </location>
</feature>
<keyword evidence="4" id="KW-1185">Reference proteome</keyword>
<accession>A0A561SJS6</accession>
<feature type="transmembrane region" description="Helical" evidence="1">
    <location>
        <begin position="464"/>
        <end position="483"/>
    </location>
</feature>
<dbReference type="InterPro" id="IPR002823">
    <property type="entry name" value="DUF112_TM"/>
</dbReference>
<feature type="transmembrane region" description="Helical" evidence="1">
    <location>
        <begin position="20"/>
        <end position="47"/>
    </location>
</feature>
<dbReference type="EMBL" id="VIWU01000001">
    <property type="protein sequence ID" value="TWF75110.1"/>
    <property type="molecule type" value="Genomic_DNA"/>
</dbReference>
<keyword evidence="1" id="KW-0472">Membrane</keyword>
<dbReference type="AlphaFoldDB" id="A0A561SJS6"/>
<protein>
    <submittedName>
        <fullName evidence="3">TctA family transporter</fullName>
    </submittedName>
</protein>
<feature type="transmembrane region" description="Helical" evidence="1">
    <location>
        <begin position="359"/>
        <end position="378"/>
    </location>
</feature>
<sequence>MLDAIVAGLAGILDLRTFAVMLLGIAIGFVVGILPGLGGPVALALMLPFTFGMSPVEGFAFLLGMWVVTSTAGDITSVLFGVPGEATSAAAVLDGYPLTRKGQGGRALGAVLTSSAMGAIVGALVLALTISIIRPVVLSFGPPEFFMLTVVGLTFVITLSSGAMLKGFVMVSLGLLVATIGIDPQLGIPRYTGDQLYLWDGINIVPLVVGLFGGAEVLQIMLSKKSIATSASGPTHLTGTLAGVRDAFRHWRVVARSAAIGVGVGSLPGVGGTVTQWIAYGQARQASKNPEMFGKGAIDGVVAAGATNNARDAGSLIPTIAFGIPSGASSAVLLGGFMILGLNPGQEMLDENLHVTFSMVWIMIVSNLIAVSLAVTLARPLTLLTRVPGPLLVPGLLLLLLVGAYTATNSYGDILVMLCAAAVGVACIRWGWPRVPFLLAVVLGGLAEEYLNLSTTLFGTSWVTRPGVLVLALIGAASIAFGVRAGRRRAHRASPAGPREMERNA</sequence>
<feature type="transmembrane region" description="Helical" evidence="1">
    <location>
        <begin position="390"/>
        <end position="408"/>
    </location>
</feature>
<reference evidence="3 4" key="1">
    <citation type="submission" date="2019-06" db="EMBL/GenBank/DDBJ databases">
        <title>Sequencing the genomes of 1000 actinobacteria strains.</title>
        <authorList>
            <person name="Klenk H.-P."/>
        </authorList>
    </citation>
    <scope>NUCLEOTIDE SEQUENCE [LARGE SCALE GENOMIC DNA]</scope>
    <source>
        <strain evidence="3 4">DSM 45671</strain>
    </source>
</reference>
<dbReference type="PANTHER" id="PTHR35342">
    <property type="entry name" value="TRICARBOXYLIC TRANSPORT PROTEIN"/>
    <property type="match status" value="1"/>
</dbReference>
<evidence type="ECO:0000313" key="4">
    <source>
        <dbReference type="Proteomes" id="UP000321261"/>
    </source>
</evidence>
<feature type="domain" description="DUF112" evidence="2">
    <location>
        <begin position="19"/>
        <end position="439"/>
    </location>
</feature>
<evidence type="ECO:0000313" key="3">
    <source>
        <dbReference type="EMBL" id="TWF75110.1"/>
    </source>
</evidence>
<comment type="caution">
    <text evidence="3">The sequence shown here is derived from an EMBL/GenBank/DDBJ whole genome shotgun (WGS) entry which is preliminary data.</text>
</comment>
<evidence type="ECO:0000256" key="1">
    <source>
        <dbReference type="SAM" id="Phobius"/>
    </source>
</evidence>
<dbReference type="PRINTS" id="PR00173">
    <property type="entry name" value="EDTRNSPORT"/>
</dbReference>
<gene>
    <name evidence="3" type="ORF">FHX44_11994</name>
</gene>
<dbReference type="PANTHER" id="PTHR35342:SF1">
    <property type="entry name" value="BLR4373 PROTEIN"/>
    <property type="match status" value="1"/>
</dbReference>
<name>A0A561SJS6_9PSEU</name>
<dbReference type="OrthoDB" id="9781349at2"/>
<feature type="transmembrane region" description="Helical" evidence="1">
    <location>
        <begin position="145"/>
        <end position="176"/>
    </location>
</feature>
<feature type="transmembrane region" description="Helical" evidence="1">
    <location>
        <begin position="107"/>
        <end position="133"/>
    </location>
</feature>
<proteinExistence type="predicted"/>
<keyword evidence="1" id="KW-0812">Transmembrane</keyword>
<feature type="transmembrane region" description="Helical" evidence="1">
    <location>
        <begin position="316"/>
        <end position="339"/>
    </location>
</feature>
<dbReference type="Proteomes" id="UP000321261">
    <property type="component" value="Unassembled WGS sequence"/>
</dbReference>
<dbReference type="Pfam" id="PF01970">
    <property type="entry name" value="TctA"/>
    <property type="match status" value="1"/>
</dbReference>
<feature type="transmembrane region" description="Helical" evidence="1">
    <location>
        <begin position="414"/>
        <end position="432"/>
    </location>
</feature>
<feature type="transmembrane region" description="Helical" evidence="1">
    <location>
        <begin position="59"/>
        <end position="82"/>
    </location>
</feature>